<feature type="initiator methionine" description="Removed" evidence="22">
    <location>
        <position position="1"/>
    </location>
</feature>
<keyword evidence="20 22" id="KW-0131">Cell cycle</keyword>
<keyword evidence="11 22" id="KW-0493">Microtubule</keyword>
<dbReference type="GO" id="GO:0005874">
    <property type="term" value="C:microtubule"/>
    <property type="evidence" value="ECO:0007669"/>
    <property type="project" value="UniProtKB-KW"/>
</dbReference>
<keyword evidence="12" id="KW-0677">Repeat</keyword>
<feature type="repeat" description="WD" evidence="23">
    <location>
        <begin position="376"/>
        <end position="408"/>
    </location>
</feature>
<evidence type="ECO:0000256" key="20">
    <source>
        <dbReference type="ARBA" id="ARBA00023306"/>
    </source>
</evidence>
<dbReference type="Proteomes" id="UP001187415">
    <property type="component" value="Unassembled WGS sequence"/>
</dbReference>
<dbReference type="InterPro" id="IPR015943">
    <property type="entry name" value="WD40/YVTN_repeat-like_dom_sf"/>
</dbReference>
<dbReference type="InterPro" id="IPR017252">
    <property type="entry name" value="Dynein_regulator_LIS1"/>
</dbReference>
<dbReference type="GO" id="GO:0005634">
    <property type="term" value="C:nucleus"/>
    <property type="evidence" value="ECO:0007669"/>
    <property type="project" value="UniProtKB-SubCell"/>
</dbReference>
<dbReference type="CDD" id="cd00200">
    <property type="entry name" value="WD40"/>
    <property type="match status" value="1"/>
</dbReference>
<evidence type="ECO:0000256" key="14">
    <source>
        <dbReference type="ARBA" id="ARBA00022782"/>
    </source>
</evidence>
<feature type="repeat" description="WD" evidence="23">
    <location>
        <begin position="334"/>
        <end position="375"/>
    </location>
</feature>
<evidence type="ECO:0000259" key="25">
    <source>
        <dbReference type="Pfam" id="PF24951"/>
    </source>
</evidence>
<dbReference type="GO" id="GO:0003723">
    <property type="term" value="F:RNA binding"/>
    <property type="evidence" value="ECO:0007669"/>
    <property type="project" value="UniProtKB-KW"/>
</dbReference>
<dbReference type="GO" id="GO:0048854">
    <property type="term" value="P:brain morphogenesis"/>
    <property type="evidence" value="ECO:0007669"/>
    <property type="project" value="UniProtKB-ARBA"/>
</dbReference>
<evidence type="ECO:0000256" key="1">
    <source>
        <dbReference type="ARBA" id="ARBA00004123"/>
    </source>
</evidence>
<dbReference type="GO" id="GO:0070840">
    <property type="term" value="F:dynein complex binding"/>
    <property type="evidence" value="ECO:0007669"/>
    <property type="project" value="UniProtKB-UniRule"/>
</dbReference>
<keyword evidence="13 22" id="KW-0498">Mitosis</keyword>
<dbReference type="SUPFAM" id="SSF53335">
    <property type="entry name" value="S-adenosyl-L-methionine-dependent methyltransferases"/>
    <property type="match status" value="1"/>
</dbReference>
<keyword evidence="7" id="KW-0489">Methyltransferase</keyword>
<name>A0AA88SRJ2_CHASR</name>
<dbReference type="InterPro" id="IPR019775">
    <property type="entry name" value="WD40_repeat_CS"/>
</dbReference>
<keyword evidence="6 23" id="KW-0853">WD repeat</keyword>
<feature type="repeat" description="WD" evidence="23">
    <location>
        <begin position="230"/>
        <end position="271"/>
    </location>
</feature>
<evidence type="ECO:0000256" key="17">
    <source>
        <dbReference type="ARBA" id="ARBA00023054"/>
    </source>
</evidence>
<evidence type="ECO:0000256" key="15">
    <source>
        <dbReference type="ARBA" id="ARBA00022884"/>
    </source>
</evidence>
<dbReference type="HAMAP" id="MF_03141">
    <property type="entry name" value="lis1"/>
    <property type="match status" value="1"/>
</dbReference>
<dbReference type="FunFam" id="1.20.960.30:FF:000002">
    <property type="entry name" value="Platelet-activating factor acetylhydrolase ib"/>
    <property type="match status" value="1"/>
</dbReference>
<dbReference type="PROSITE" id="PS50896">
    <property type="entry name" value="LISH"/>
    <property type="match status" value="1"/>
</dbReference>
<dbReference type="GO" id="GO:0006397">
    <property type="term" value="P:mRNA processing"/>
    <property type="evidence" value="ECO:0007669"/>
    <property type="project" value="UniProtKB-ARBA"/>
</dbReference>
<keyword evidence="10" id="KW-0949">S-adenosyl-L-methionine</keyword>
<dbReference type="PROSITE" id="PS50294">
    <property type="entry name" value="WD_REPEATS_REGION"/>
    <property type="match status" value="6"/>
</dbReference>
<protein>
    <recommendedName>
        <fullName evidence="22">Lissencephaly-1 homolog</fullName>
    </recommendedName>
</protein>
<comment type="similarity">
    <text evidence="22">Belongs to the WD repeat LIS1/nudF family.</text>
</comment>
<dbReference type="SMART" id="SM00667">
    <property type="entry name" value="LisH"/>
    <property type="match status" value="1"/>
</dbReference>
<dbReference type="GO" id="GO:0043488">
    <property type="term" value="P:regulation of mRNA stability"/>
    <property type="evidence" value="ECO:0007669"/>
    <property type="project" value="UniProtKB-ARBA"/>
</dbReference>
<sequence length="988" mass="111702">MVLSQRQRDELNRAIADYLRSNGYEEAYSTFKKEAELDNNEELDKKYAGLLEKKWTSVIRLQKKVMELESKLNEAKEEITLGGPVSQKRDPKEWIPRPPERYALSGHRSPVTRVIFHPVFSVMVSASEDATIKVWDYETGDFERTLKGHTDSVQDISFDQTGKLLASCSADMTIKLWDFQGFECIRTMHGHDHNVSSVAIMPNGDHIVSASRDKTIKMWEVATGYCVKTFTGHREWVRMVRPNQDGTLIASCSNDQTVRVWVVATKECKAELREHEHVVECISWAPESAYPTILDATGSETKKSGKPGPFLLSGSRDKTIKMWDVSIGMCLMTLVGHDNWVRGILFHPGGKFIVTCADDKTLRIWDYKNKRCMKTLCAHEHFVTSLDFHKAAPYVVTGSVDQTVKVWDRKLLTSSFTTRQPPCEEISALIMALNKSMHPRNRYKDSPPDFAYLAFKYPDFQHHVHTSLAGRPVVNFKEPEAVRALTCTLLKEDFGLTIEIPLERLIPTVPLRLNYIHWVEDLIDGQKQLRRGIDIGTGASCIYPLLGATMNGWYFLATEVDDICFDYATKNVEQNNMSDLIKVVKVPQKTLLMDALKEETEIIYDFCMCNPPFFANQLEAKGVNSRNSRRPPPSSVNTGGVTEIMAEGGELEFVKRIIHDSLQLKKRLRWYSCMLGKKCSLTPLKEELRKQGVPKVTHTQFCQGRTMRWALAWSFYDDVIVPSPPSKKRKLEKMRKPLSFTLTAAGLKELNAKASAIGCTAKNPVENITALLEKTLTDLRVLHKRIPCQKEEQSLFLTAVENTWIHVRQKRREQTRQLRELPRAPHCTGTSSQTIVAPTAPARTGASTHESSILDDGTQTKSISSQQQPAEQIEDNGSPSDVSKHNKTGEQKEVTENVGGAEVEMEFTCTDVQQETEETLATASEPSTKQPPSPGSVERFLFKCLLNVMPEESDVVIELHWVEGHNKDLMNQLCTYLKNTLLKSVAKS</sequence>
<keyword evidence="4 22" id="KW-0217">Developmental protein</keyword>
<dbReference type="GO" id="GO:0009896">
    <property type="term" value="P:positive regulation of catabolic process"/>
    <property type="evidence" value="ECO:0007669"/>
    <property type="project" value="UniProtKB-ARBA"/>
</dbReference>
<dbReference type="InterPro" id="IPR020472">
    <property type="entry name" value="WD40_PAC1"/>
</dbReference>
<dbReference type="GO" id="GO:0005875">
    <property type="term" value="C:microtubule associated complex"/>
    <property type="evidence" value="ECO:0007669"/>
    <property type="project" value="UniProtKB-UniRule"/>
</dbReference>
<keyword evidence="19" id="KW-0539">Nucleus</keyword>
<dbReference type="InterPro" id="IPR006594">
    <property type="entry name" value="LisH"/>
</dbReference>
<evidence type="ECO:0000313" key="26">
    <source>
        <dbReference type="EMBL" id="KAK2847179.1"/>
    </source>
</evidence>
<evidence type="ECO:0000256" key="19">
    <source>
        <dbReference type="ARBA" id="ARBA00023242"/>
    </source>
</evidence>
<evidence type="ECO:0000256" key="24">
    <source>
        <dbReference type="SAM" id="MobiDB-lite"/>
    </source>
</evidence>
<evidence type="ECO:0000256" key="22">
    <source>
        <dbReference type="HAMAP-Rule" id="MF_03141"/>
    </source>
</evidence>
<evidence type="ECO:0000256" key="5">
    <source>
        <dbReference type="ARBA" id="ARBA00022490"/>
    </source>
</evidence>
<dbReference type="GO" id="GO:0051301">
    <property type="term" value="P:cell division"/>
    <property type="evidence" value="ECO:0007669"/>
    <property type="project" value="UniProtKB-KW"/>
</dbReference>
<dbReference type="Gene3D" id="2.130.10.10">
    <property type="entry name" value="YVTN repeat-like/Quinoprotein amine dehydrogenase"/>
    <property type="match status" value="1"/>
</dbReference>
<dbReference type="GO" id="GO:0051254">
    <property type="term" value="P:positive regulation of RNA metabolic process"/>
    <property type="evidence" value="ECO:0007669"/>
    <property type="project" value="UniProtKB-ARBA"/>
</dbReference>
<accession>A0AA88SRJ2</accession>
<comment type="subunit">
    <text evidence="21">Can self-associate. Component of the cytosolic PAF-AH (I) heterotetrameric enzyme, which is composed of PAFAH1B1 (beta), PAFAH1B2 (alpha2) and PAFAH1B3 (alpha1) subunits. The catalytic activity of the enzyme resides in the alpha1 (PAFAH1B3) and alpha2 (PAFAH1B2) subunits, whereas the beta subunit (PAFAH1B1) has regulatory activity. Trimer formation is not essential for the catalytic activity. Interacts with dynein, dynactin, nde1 and ndel1.</text>
</comment>
<dbReference type="SMART" id="SM00320">
    <property type="entry name" value="WD40"/>
    <property type="match status" value="7"/>
</dbReference>
<dbReference type="PRINTS" id="PR00320">
    <property type="entry name" value="GPROTEINBRPT"/>
</dbReference>
<evidence type="ECO:0000256" key="3">
    <source>
        <dbReference type="ARBA" id="ARBA00022448"/>
    </source>
</evidence>
<organism evidence="26 27">
    <name type="scientific">Channa striata</name>
    <name type="common">Snakehead murrel</name>
    <name type="synonym">Ophicephalus striatus</name>
    <dbReference type="NCBI Taxonomy" id="64152"/>
    <lineage>
        <taxon>Eukaryota</taxon>
        <taxon>Metazoa</taxon>
        <taxon>Chordata</taxon>
        <taxon>Craniata</taxon>
        <taxon>Vertebrata</taxon>
        <taxon>Euteleostomi</taxon>
        <taxon>Actinopterygii</taxon>
        <taxon>Neopterygii</taxon>
        <taxon>Teleostei</taxon>
        <taxon>Neoteleostei</taxon>
        <taxon>Acanthomorphata</taxon>
        <taxon>Anabantaria</taxon>
        <taxon>Anabantiformes</taxon>
        <taxon>Channoidei</taxon>
        <taxon>Channidae</taxon>
        <taxon>Channa</taxon>
    </lineage>
</organism>
<evidence type="ECO:0000256" key="16">
    <source>
        <dbReference type="ARBA" id="ARBA00022902"/>
    </source>
</evidence>
<dbReference type="FunFam" id="3.40.50.150:FF:000062">
    <property type="entry name" value="U6 small nuclear RNA (adenine-(43)-N(6))-methyltransferase"/>
    <property type="match status" value="1"/>
</dbReference>
<gene>
    <name evidence="22" type="primary">PAFAH1B1</name>
    <name evidence="22" type="synonym">LIS1</name>
    <name evidence="26" type="ORF">Q5P01_010178</name>
</gene>
<comment type="subcellular location">
    <subcellularLocation>
        <location evidence="22">Cytoplasm</location>
        <location evidence="22">Cytoskeleton</location>
    </subcellularLocation>
    <subcellularLocation>
        <location evidence="22">Cytoplasm</location>
        <location evidence="22">Cytoskeleton</location>
        <location evidence="22">Microtubule organizing center</location>
        <location evidence="22">Centrosome</location>
    </subcellularLocation>
    <subcellularLocation>
        <location evidence="1">Nucleus</location>
    </subcellularLocation>
    <text evidence="22">Localizes to the plus end of microtubules and to the centrosome.</text>
</comment>
<dbReference type="PROSITE" id="PS50082">
    <property type="entry name" value="WD_REPEATS_2"/>
    <property type="match status" value="7"/>
</dbReference>
<feature type="repeat" description="WD" evidence="23">
    <location>
        <begin position="308"/>
        <end position="333"/>
    </location>
</feature>
<evidence type="ECO:0000256" key="7">
    <source>
        <dbReference type="ARBA" id="ARBA00022603"/>
    </source>
</evidence>
<dbReference type="Pfam" id="PF05971">
    <property type="entry name" value="Methyltransf_10"/>
    <property type="match status" value="1"/>
</dbReference>
<keyword evidence="3 22" id="KW-0813">Transport</keyword>
<evidence type="ECO:0000313" key="27">
    <source>
        <dbReference type="Proteomes" id="UP001187415"/>
    </source>
</evidence>
<evidence type="ECO:0000256" key="8">
    <source>
        <dbReference type="ARBA" id="ARBA00022618"/>
    </source>
</evidence>
<dbReference type="InterPro" id="IPR036322">
    <property type="entry name" value="WD40_repeat_dom_sf"/>
</dbReference>
<evidence type="ECO:0000256" key="9">
    <source>
        <dbReference type="ARBA" id="ARBA00022679"/>
    </source>
</evidence>
<proteinExistence type="inferred from homology"/>
<dbReference type="EMBL" id="JAUPFM010000007">
    <property type="protein sequence ID" value="KAK2847179.1"/>
    <property type="molecule type" value="Genomic_DNA"/>
</dbReference>
<feature type="region of interest" description="Disordered" evidence="24">
    <location>
        <begin position="815"/>
        <end position="936"/>
    </location>
</feature>
<feature type="compositionally biased region" description="Basic and acidic residues" evidence="24">
    <location>
        <begin position="882"/>
        <end position="895"/>
    </location>
</feature>
<keyword evidence="27" id="KW-1185">Reference proteome</keyword>
<evidence type="ECO:0000256" key="2">
    <source>
        <dbReference type="ARBA" id="ARBA00005878"/>
    </source>
</evidence>
<comment type="function">
    <text evidence="22">Positively regulates the activity of the minus-end directed microtubule motor protein dynein. May enhance dynein-mediated microtubule sliding by targeting dynein to the microtubule plus end. Required for several dynein- and microtubule-dependent processes such as the maintenance of Golgi integrity, the peripheral transport of microtubule fragments and the coupling of the nucleus and centrosome. May be required for proliferation of neuronal precursors and neuronal migration.</text>
</comment>
<feature type="repeat" description="WD" evidence="23">
    <location>
        <begin position="188"/>
        <end position="229"/>
    </location>
</feature>
<dbReference type="CDD" id="cd02440">
    <property type="entry name" value="AdoMet_MTases"/>
    <property type="match status" value="1"/>
</dbReference>
<reference evidence="26" key="1">
    <citation type="submission" date="2023-07" db="EMBL/GenBank/DDBJ databases">
        <title>Chromosome-level Genome Assembly of Striped Snakehead (Channa striata).</title>
        <authorList>
            <person name="Liu H."/>
        </authorList>
    </citation>
    <scope>NUCLEOTIDE SEQUENCE</scope>
    <source>
        <strain evidence="26">Gz</strain>
        <tissue evidence="26">Muscle</tissue>
    </source>
</reference>
<keyword evidence="8 22" id="KW-0132">Cell division</keyword>
<evidence type="ECO:0000256" key="6">
    <source>
        <dbReference type="ARBA" id="ARBA00022574"/>
    </source>
</evidence>
<evidence type="ECO:0000256" key="13">
    <source>
        <dbReference type="ARBA" id="ARBA00022776"/>
    </source>
</evidence>
<dbReference type="FunFam" id="2.130.10.10:FF:000038">
    <property type="entry name" value="Lissencephaly-1 homolog B"/>
    <property type="match status" value="1"/>
</dbReference>
<dbReference type="Pfam" id="PF00400">
    <property type="entry name" value="WD40"/>
    <property type="match status" value="7"/>
</dbReference>
<evidence type="ECO:0000256" key="12">
    <source>
        <dbReference type="ARBA" id="ARBA00022737"/>
    </source>
</evidence>
<comment type="similarity">
    <text evidence="2">Belongs to the methyltransferase superfamily. METTL16/RlmF family.</text>
</comment>
<dbReference type="GO" id="GO:0070475">
    <property type="term" value="P:rRNA base methylation"/>
    <property type="evidence" value="ECO:0007669"/>
    <property type="project" value="TreeGrafter"/>
</dbReference>
<evidence type="ECO:0000256" key="11">
    <source>
        <dbReference type="ARBA" id="ARBA00022701"/>
    </source>
</evidence>
<evidence type="ECO:0000256" key="4">
    <source>
        <dbReference type="ARBA" id="ARBA00022473"/>
    </source>
</evidence>
<feature type="repeat" description="WD" evidence="23">
    <location>
        <begin position="104"/>
        <end position="145"/>
    </location>
</feature>
<keyword evidence="9" id="KW-0808">Transferase</keyword>
<dbReference type="PROSITE" id="PS00678">
    <property type="entry name" value="WD_REPEATS_1"/>
    <property type="match status" value="3"/>
</dbReference>
<dbReference type="GO" id="GO:0051012">
    <property type="term" value="P:microtubule sliding"/>
    <property type="evidence" value="ECO:0007669"/>
    <property type="project" value="UniProtKB-UniRule"/>
</dbReference>
<dbReference type="SUPFAM" id="SSF109925">
    <property type="entry name" value="Lissencephaly-1 protein (Lis-1, PAF-AH alpha) N-terminal domain"/>
    <property type="match status" value="1"/>
</dbReference>
<feature type="compositionally biased region" description="Polar residues" evidence="24">
    <location>
        <begin position="919"/>
        <end position="928"/>
    </location>
</feature>
<keyword evidence="17 22" id="KW-0175">Coiled coil</keyword>
<keyword evidence="5 22" id="KW-0963">Cytoplasm</keyword>
<dbReference type="SUPFAM" id="SSF50978">
    <property type="entry name" value="WD40 repeat-like"/>
    <property type="match status" value="1"/>
</dbReference>
<dbReference type="InterPro" id="IPR037190">
    <property type="entry name" value="LIS1_N"/>
</dbReference>
<dbReference type="AlphaFoldDB" id="A0AA88SRJ2"/>
<dbReference type="Pfam" id="PF24951">
    <property type="entry name" value="LisH_PAC1"/>
    <property type="match status" value="1"/>
</dbReference>
<dbReference type="InterPro" id="IPR056795">
    <property type="entry name" value="PAC1-like_LisH-like_dom"/>
</dbReference>
<dbReference type="InterPro" id="IPR010286">
    <property type="entry name" value="METTL16/RlmF"/>
</dbReference>
<dbReference type="GO" id="GO:0030154">
    <property type="term" value="P:cell differentiation"/>
    <property type="evidence" value="ECO:0007669"/>
    <property type="project" value="UniProtKB-KW"/>
</dbReference>
<comment type="domain">
    <text evidence="22">Dimerization mediated by the LisH domain may be required to activate dynein.</text>
</comment>
<dbReference type="Gene3D" id="1.20.960.30">
    <property type="match status" value="1"/>
</dbReference>
<comment type="caution">
    <text evidence="26">The sequence shown here is derived from an EMBL/GenBank/DDBJ whole genome shotgun (WGS) entry which is preliminary data.</text>
</comment>
<comment type="subunit">
    <text evidence="22">Can self-associate. Interacts with dynein, dynactin, NDE1 and NDEL1.</text>
</comment>
<dbReference type="GO" id="GO:0005813">
    <property type="term" value="C:centrosome"/>
    <property type="evidence" value="ECO:0007669"/>
    <property type="project" value="UniProtKB-SubCell"/>
</dbReference>
<dbReference type="Gene3D" id="3.40.50.150">
    <property type="entry name" value="Vaccinia Virus protein VP39"/>
    <property type="match status" value="1"/>
</dbReference>
<dbReference type="GO" id="GO:0001734">
    <property type="term" value="F:mRNA m(6)A methyltransferase activity"/>
    <property type="evidence" value="ECO:0007669"/>
    <property type="project" value="UniProtKB-ARBA"/>
</dbReference>
<dbReference type="PANTHER" id="PTHR13393">
    <property type="entry name" value="SAM-DEPENDENT METHYLTRANSFERASE"/>
    <property type="match status" value="1"/>
</dbReference>
<keyword evidence="18 22" id="KW-0206">Cytoskeleton</keyword>
<keyword evidence="16 22" id="KW-0524">Neurogenesis</keyword>
<dbReference type="InterPro" id="IPR001680">
    <property type="entry name" value="WD40_rpt"/>
</dbReference>
<evidence type="ECO:0000256" key="10">
    <source>
        <dbReference type="ARBA" id="ARBA00022691"/>
    </source>
</evidence>
<feature type="domain" description="PAC1-like LisH-like dimerisation" evidence="25">
    <location>
        <begin position="5"/>
        <end position="40"/>
    </location>
</feature>
<feature type="repeat" description="WD" evidence="23">
    <location>
        <begin position="146"/>
        <end position="187"/>
    </location>
</feature>
<dbReference type="GO" id="GO:0000132">
    <property type="term" value="P:establishment of mitotic spindle orientation"/>
    <property type="evidence" value="ECO:0007669"/>
    <property type="project" value="UniProtKB-UniRule"/>
</dbReference>
<feature type="coiled-coil region" evidence="22">
    <location>
        <begin position="33"/>
        <end position="78"/>
    </location>
</feature>
<dbReference type="GO" id="GO:0005737">
    <property type="term" value="C:cytoplasm"/>
    <property type="evidence" value="ECO:0007669"/>
    <property type="project" value="UniProtKB-UniRule"/>
</dbReference>
<dbReference type="InterPro" id="IPR029063">
    <property type="entry name" value="SAM-dependent_MTases_sf"/>
</dbReference>
<keyword evidence="14 22" id="KW-0221">Differentiation</keyword>
<keyword evidence="15" id="KW-0694">RNA-binding</keyword>
<feature type="compositionally biased region" description="Polar residues" evidence="24">
    <location>
        <begin position="845"/>
        <end position="881"/>
    </location>
</feature>
<evidence type="ECO:0000256" key="21">
    <source>
        <dbReference type="ARBA" id="ARBA00046915"/>
    </source>
</evidence>
<dbReference type="PANTHER" id="PTHR13393:SF0">
    <property type="entry name" value="RNA N6-ADENOSINE-METHYLTRANSFERASE METTL16"/>
    <property type="match status" value="1"/>
</dbReference>
<evidence type="ECO:0000256" key="18">
    <source>
        <dbReference type="ARBA" id="ARBA00023212"/>
    </source>
</evidence>
<evidence type="ECO:0000256" key="23">
    <source>
        <dbReference type="PROSITE-ProRule" id="PRU00221"/>
    </source>
</evidence>